<gene>
    <name evidence="2" type="ORF">HS961_14825</name>
</gene>
<name>A0A7G5EJ35_9BURK</name>
<dbReference type="PANTHER" id="PTHR43031:SF17">
    <property type="entry name" value="SULFURTRANSFERASE YTWF-RELATED"/>
    <property type="match status" value="1"/>
</dbReference>
<dbReference type="Proteomes" id="UP000515240">
    <property type="component" value="Chromosome"/>
</dbReference>
<dbReference type="InterPro" id="IPR001763">
    <property type="entry name" value="Rhodanese-like_dom"/>
</dbReference>
<dbReference type="PANTHER" id="PTHR43031">
    <property type="entry name" value="FAD-DEPENDENT OXIDOREDUCTASE"/>
    <property type="match status" value="1"/>
</dbReference>
<organism evidence="2 3">
    <name type="scientific">Comamonas piscis</name>
    <dbReference type="NCBI Taxonomy" id="1562974"/>
    <lineage>
        <taxon>Bacteria</taxon>
        <taxon>Pseudomonadati</taxon>
        <taxon>Pseudomonadota</taxon>
        <taxon>Betaproteobacteria</taxon>
        <taxon>Burkholderiales</taxon>
        <taxon>Comamonadaceae</taxon>
        <taxon>Comamonas</taxon>
    </lineage>
</organism>
<dbReference type="Pfam" id="PF00581">
    <property type="entry name" value="Rhodanese"/>
    <property type="match status" value="1"/>
</dbReference>
<dbReference type="SUPFAM" id="SSF52821">
    <property type="entry name" value="Rhodanese/Cell cycle control phosphatase"/>
    <property type="match status" value="1"/>
</dbReference>
<dbReference type="Gene3D" id="3.40.250.10">
    <property type="entry name" value="Rhodanese-like domain"/>
    <property type="match status" value="1"/>
</dbReference>
<keyword evidence="3" id="KW-1185">Reference proteome</keyword>
<dbReference type="GO" id="GO:0016740">
    <property type="term" value="F:transferase activity"/>
    <property type="evidence" value="ECO:0007669"/>
    <property type="project" value="UniProtKB-KW"/>
</dbReference>
<dbReference type="PROSITE" id="PS50206">
    <property type="entry name" value="RHODANESE_3"/>
    <property type="match status" value="1"/>
</dbReference>
<keyword evidence="2" id="KW-0808">Transferase</keyword>
<sequence>MEQIRPAQLNEWLALHADQNPLVLDVREPWELQTASVKAEGFELLNIPMQQIPASLNLLDEDRPIACLCHHGMRSMQVAVFLERQGYTQVSNLTGGIDLWTAERDPSVPRY</sequence>
<evidence type="ECO:0000259" key="1">
    <source>
        <dbReference type="PROSITE" id="PS50206"/>
    </source>
</evidence>
<dbReference type="InterPro" id="IPR050229">
    <property type="entry name" value="GlpE_sulfurtransferase"/>
</dbReference>
<evidence type="ECO:0000313" key="2">
    <source>
        <dbReference type="EMBL" id="QMV74010.1"/>
    </source>
</evidence>
<dbReference type="SMART" id="SM00450">
    <property type="entry name" value="RHOD"/>
    <property type="match status" value="1"/>
</dbReference>
<dbReference type="RefSeq" id="WP_182323246.1">
    <property type="nucleotide sequence ID" value="NZ_CP058554.1"/>
</dbReference>
<proteinExistence type="predicted"/>
<dbReference type="EMBL" id="CP058554">
    <property type="protein sequence ID" value="QMV74010.1"/>
    <property type="molecule type" value="Genomic_DNA"/>
</dbReference>
<dbReference type="AlphaFoldDB" id="A0A7G5EJ35"/>
<protein>
    <submittedName>
        <fullName evidence="2">Sulfurtransferase</fullName>
    </submittedName>
</protein>
<accession>A0A7G5EJ35</accession>
<reference evidence="2 3" key="1">
    <citation type="journal article" date="2020" name="G3 (Bethesda)">
        <title>CeMbio - The Caenorhabditis elegans Microbiome Resource.</title>
        <authorList>
            <person name="Dirksen P."/>
            <person name="Assie A."/>
            <person name="Zimmermann J."/>
            <person name="Zhang F."/>
            <person name="Tietje A.M."/>
            <person name="Marsh S.A."/>
            <person name="Felix M.A."/>
            <person name="Shapira M."/>
            <person name="Kaleta C."/>
            <person name="Schulenburg H."/>
            <person name="Samuel B."/>
        </authorList>
    </citation>
    <scope>NUCLEOTIDE SEQUENCE [LARGE SCALE GENOMIC DNA]</scope>
    <source>
        <strain evidence="2 3">BIGb0172</strain>
    </source>
</reference>
<evidence type="ECO:0000313" key="3">
    <source>
        <dbReference type="Proteomes" id="UP000515240"/>
    </source>
</evidence>
<feature type="domain" description="Rhodanese" evidence="1">
    <location>
        <begin position="17"/>
        <end position="109"/>
    </location>
</feature>
<dbReference type="InterPro" id="IPR036873">
    <property type="entry name" value="Rhodanese-like_dom_sf"/>
</dbReference>
<dbReference type="KEGG" id="cpis:HS961_14825"/>